<keyword evidence="1" id="KW-0732">Signal</keyword>
<evidence type="ECO:0000256" key="1">
    <source>
        <dbReference type="SAM" id="SignalP"/>
    </source>
</evidence>
<dbReference type="EMBL" id="BMFJ01000001">
    <property type="protein sequence ID" value="GGE34385.1"/>
    <property type="molecule type" value="Genomic_DNA"/>
</dbReference>
<dbReference type="PROSITE" id="PS00018">
    <property type="entry name" value="EF_HAND_1"/>
    <property type="match status" value="1"/>
</dbReference>
<feature type="signal peptide" evidence="1">
    <location>
        <begin position="1"/>
        <end position="21"/>
    </location>
</feature>
<dbReference type="InterPro" id="IPR010412">
    <property type="entry name" value="DUF1007"/>
</dbReference>
<proteinExistence type="predicted"/>
<keyword evidence="3" id="KW-1185">Reference proteome</keyword>
<dbReference type="InterPro" id="IPR018247">
    <property type="entry name" value="EF_Hand_1_Ca_BS"/>
</dbReference>
<comment type="caution">
    <text evidence="2">The sequence shown here is derived from an EMBL/GenBank/DDBJ whole genome shotgun (WGS) entry which is preliminary data.</text>
</comment>
<evidence type="ECO:0000313" key="3">
    <source>
        <dbReference type="Proteomes" id="UP000612855"/>
    </source>
</evidence>
<protein>
    <submittedName>
        <fullName evidence="2">ABC transporter substrate-binding protein</fullName>
    </submittedName>
</protein>
<accession>A0A917EGU4</accession>
<dbReference type="RefSeq" id="WP_188477804.1">
    <property type="nucleotide sequence ID" value="NZ_BMFJ01000001.1"/>
</dbReference>
<sequence>MTGRIQTALAVMAGLAGPAAAHPHIFVDTALTLRINDRAEVESVEVRWLYDELFSLLMMQDMGVDDDADGELTADEMAVIDGWDMKWIEGYPGDLYLTAPDGEEIALGEREPVSSDVTEARLVSVHRRPLGPAVPAEGLVLQAYDPEFYTAYDLTGGVHLTGRGAARCRAEIGNPDQDAAYREAQEVMSAFPEDAEEVPLLGHLFAQKVTIRCGSGG</sequence>
<name>A0A917EGU4_9RHOB</name>
<reference evidence="3" key="1">
    <citation type="journal article" date="2019" name="Int. J. Syst. Evol. Microbiol.">
        <title>The Global Catalogue of Microorganisms (GCM) 10K type strain sequencing project: providing services to taxonomists for standard genome sequencing and annotation.</title>
        <authorList>
            <consortium name="The Broad Institute Genomics Platform"/>
            <consortium name="The Broad Institute Genome Sequencing Center for Infectious Disease"/>
            <person name="Wu L."/>
            <person name="Ma J."/>
        </authorList>
    </citation>
    <scope>NUCLEOTIDE SEQUENCE [LARGE SCALE GENOMIC DNA]</scope>
    <source>
        <strain evidence="3">CGMCC 1.12664</strain>
    </source>
</reference>
<dbReference type="Pfam" id="PF06226">
    <property type="entry name" value="DUF1007"/>
    <property type="match status" value="1"/>
</dbReference>
<dbReference type="Proteomes" id="UP000612855">
    <property type="component" value="Unassembled WGS sequence"/>
</dbReference>
<dbReference type="AlphaFoldDB" id="A0A917EGU4"/>
<evidence type="ECO:0000313" key="2">
    <source>
        <dbReference type="EMBL" id="GGE34385.1"/>
    </source>
</evidence>
<organism evidence="2 3">
    <name type="scientific">Primorskyibacter flagellatus</name>
    <dbReference type="NCBI Taxonomy" id="1387277"/>
    <lineage>
        <taxon>Bacteria</taxon>
        <taxon>Pseudomonadati</taxon>
        <taxon>Pseudomonadota</taxon>
        <taxon>Alphaproteobacteria</taxon>
        <taxon>Rhodobacterales</taxon>
        <taxon>Roseobacteraceae</taxon>
        <taxon>Primorskyibacter</taxon>
    </lineage>
</organism>
<feature type="chain" id="PRO_5038123215" evidence="1">
    <location>
        <begin position="22"/>
        <end position="217"/>
    </location>
</feature>
<gene>
    <name evidence="2" type="ORF">GCM10011360_22810</name>
</gene>